<accession>A0A1M6J700</accession>
<comment type="similarity">
    <text evidence="6">Belongs to the Vsr family.</text>
</comment>
<evidence type="ECO:0000256" key="2">
    <source>
        <dbReference type="ARBA" id="ARBA00022759"/>
    </source>
</evidence>
<dbReference type="GO" id="GO:0006298">
    <property type="term" value="P:mismatch repair"/>
    <property type="evidence" value="ECO:0007669"/>
    <property type="project" value="InterPro"/>
</dbReference>
<keyword evidence="4" id="KW-0378">Hydrolase</keyword>
<dbReference type="Gene3D" id="3.40.960.10">
    <property type="entry name" value="VSR Endonuclease"/>
    <property type="match status" value="1"/>
</dbReference>
<dbReference type="STRING" id="1122934.SAMN02745691_01923"/>
<dbReference type="InterPro" id="IPR011335">
    <property type="entry name" value="Restrct_endonuc-II-like"/>
</dbReference>
<dbReference type="GO" id="GO:0004519">
    <property type="term" value="F:endonuclease activity"/>
    <property type="evidence" value="ECO:0007669"/>
    <property type="project" value="UniProtKB-KW"/>
</dbReference>
<dbReference type="InterPro" id="IPR004603">
    <property type="entry name" value="DNA_mismatch_endonuc_vsr"/>
</dbReference>
<dbReference type="OrthoDB" id="9801520at2"/>
<dbReference type="NCBIfam" id="TIGR00632">
    <property type="entry name" value="vsr"/>
    <property type="match status" value="1"/>
</dbReference>
<organism evidence="7 8">
    <name type="scientific">Parasporobacterium paucivorans DSM 15970</name>
    <dbReference type="NCBI Taxonomy" id="1122934"/>
    <lineage>
        <taxon>Bacteria</taxon>
        <taxon>Bacillati</taxon>
        <taxon>Bacillota</taxon>
        <taxon>Clostridia</taxon>
        <taxon>Lachnospirales</taxon>
        <taxon>Lachnospiraceae</taxon>
        <taxon>Parasporobacterium</taxon>
    </lineage>
</organism>
<evidence type="ECO:0000256" key="1">
    <source>
        <dbReference type="ARBA" id="ARBA00022722"/>
    </source>
</evidence>
<sequence length="151" mass="18130">MDRMTKEQRHKTMSHIRSKDTTIEVKLRKALWHKGFRYRKNYKALPGTPDIALTKYKIAVFCDSEFFHGKDWEILKPKLEVAENSDYWIKKITRNRERDIEIDKELLFLGWTVIHFWGKDILKKTDECIKVIEDAAFNVMFGEMPLENDDY</sequence>
<keyword evidence="8" id="KW-1185">Reference proteome</keyword>
<dbReference type="RefSeq" id="WP_073994200.1">
    <property type="nucleotide sequence ID" value="NZ_FQYT01000021.1"/>
</dbReference>
<proteinExistence type="inferred from homology"/>
<reference evidence="7 8" key="1">
    <citation type="submission" date="2016-11" db="EMBL/GenBank/DDBJ databases">
        <authorList>
            <person name="Jaros S."/>
            <person name="Januszkiewicz K."/>
            <person name="Wedrychowicz H."/>
        </authorList>
    </citation>
    <scope>NUCLEOTIDE SEQUENCE [LARGE SCALE GENOMIC DNA]</scope>
    <source>
        <strain evidence="7 8">DSM 15970</strain>
    </source>
</reference>
<keyword evidence="1" id="KW-0540">Nuclease</keyword>
<dbReference type="GO" id="GO:0016787">
    <property type="term" value="F:hydrolase activity"/>
    <property type="evidence" value="ECO:0007669"/>
    <property type="project" value="UniProtKB-KW"/>
</dbReference>
<evidence type="ECO:0000313" key="8">
    <source>
        <dbReference type="Proteomes" id="UP000184342"/>
    </source>
</evidence>
<protein>
    <submittedName>
        <fullName evidence="7">T/G mismatch-specific endonuclease</fullName>
    </submittedName>
</protein>
<dbReference type="Proteomes" id="UP000184342">
    <property type="component" value="Unassembled WGS sequence"/>
</dbReference>
<evidence type="ECO:0000313" key="7">
    <source>
        <dbReference type="EMBL" id="SHJ42503.1"/>
    </source>
</evidence>
<evidence type="ECO:0000256" key="3">
    <source>
        <dbReference type="ARBA" id="ARBA00022763"/>
    </source>
</evidence>
<name>A0A1M6J700_9FIRM</name>
<dbReference type="AlphaFoldDB" id="A0A1M6J700"/>
<dbReference type="CDD" id="cd00221">
    <property type="entry name" value="Vsr"/>
    <property type="match status" value="1"/>
</dbReference>
<dbReference type="EMBL" id="FQYT01000021">
    <property type="protein sequence ID" value="SHJ42503.1"/>
    <property type="molecule type" value="Genomic_DNA"/>
</dbReference>
<evidence type="ECO:0000256" key="6">
    <source>
        <dbReference type="ARBA" id="ARBA00029466"/>
    </source>
</evidence>
<dbReference type="SUPFAM" id="SSF52980">
    <property type="entry name" value="Restriction endonuclease-like"/>
    <property type="match status" value="1"/>
</dbReference>
<dbReference type="Pfam" id="PF03852">
    <property type="entry name" value="Vsr"/>
    <property type="match status" value="1"/>
</dbReference>
<gene>
    <name evidence="7" type="ORF">SAMN02745691_01923</name>
</gene>
<evidence type="ECO:0000256" key="5">
    <source>
        <dbReference type="ARBA" id="ARBA00023204"/>
    </source>
</evidence>
<keyword evidence="2 7" id="KW-0255">Endonuclease</keyword>
<keyword evidence="3" id="KW-0227">DNA damage</keyword>
<evidence type="ECO:0000256" key="4">
    <source>
        <dbReference type="ARBA" id="ARBA00022801"/>
    </source>
</evidence>
<keyword evidence="5" id="KW-0234">DNA repair</keyword>